<dbReference type="PANTHER" id="PTHR30411">
    <property type="entry name" value="CYTOPLASMIC PROTEIN"/>
    <property type="match status" value="1"/>
</dbReference>
<organism evidence="2">
    <name type="scientific">Candidatus Iainarchaeum sp</name>
    <dbReference type="NCBI Taxonomy" id="3101447"/>
    <lineage>
        <taxon>Archaea</taxon>
        <taxon>Candidatus Iainarchaeota</taxon>
        <taxon>Candidatus Iainarchaeia</taxon>
        <taxon>Candidatus Iainarchaeales</taxon>
        <taxon>Candidatus Iainarchaeaceae</taxon>
        <taxon>Candidatus Iainarchaeum</taxon>
    </lineage>
</organism>
<dbReference type="InterPro" id="IPR036754">
    <property type="entry name" value="YbaK/aa-tRNA-synt-asso_dom_sf"/>
</dbReference>
<name>A0A7T9DJC3_9ARCH</name>
<dbReference type="Gene3D" id="3.90.960.10">
    <property type="entry name" value="YbaK/aminoacyl-tRNA synthetase-associated domain"/>
    <property type="match status" value="1"/>
</dbReference>
<dbReference type="GO" id="GO:0002161">
    <property type="term" value="F:aminoacyl-tRNA deacylase activity"/>
    <property type="evidence" value="ECO:0007669"/>
    <property type="project" value="InterPro"/>
</dbReference>
<dbReference type="EMBL" id="CP064981">
    <property type="protein sequence ID" value="QQR92387.1"/>
    <property type="molecule type" value="Genomic_DNA"/>
</dbReference>
<sequence>MLEDFIQANDVKGKIITFEQEVAHCSQVAEIEEYTPVAKSILFACEDKGFVLAIVEGKKKINQTKLAHAIGTKHCRLATAEEVLSVTGYEAGGVPPISIYGIPTILDPGVLAHEWVLTGGGDKFSLLKIRSEEITRVGWDVRVEAIAQ</sequence>
<dbReference type="Pfam" id="PF04073">
    <property type="entry name" value="tRNA_edit"/>
    <property type="match status" value="1"/>
</dbReference>
<dbReference type="AlphaFoldDB" id="A0A7T9DJC3"/>
<proteinExistence type="predicted"/>
<dbReference type="PANTHER" id="PTHR30411:SF1">
    <property type="entry name" value="CYTOPLASMIC PROTEIN"/>
    <property type="match status" value="1"/>
</dbReference>
<reference evidence="2" key="1">
    <citation type="submission" date="2020-11" db="EMBL/GenBank/DDBJ databases">
        <title>Connecting structure to function with the recovery of over 1000 high-quality activated sludge metagenome-assembled genomes encoding full-length rRNA genes using long-read sequencing.</title>
        <authorList>
            <person name="Singleton C.M."/>
            <person name="Petriglieri F."/>
            <person name="Kristensen J.M."/>
            <person name="Kirkegaard R.H."/>
            <person name="Michaelsen T.Y."/>
            <person name="Andersen M.H."/>
            <person name="Karst S.M."/>
            <person name="Dueholm M.S."/>
            <person name="Nielsen P.H."/>
            <person name="Albertsen M."/>
        </authorList>
    </citation>
    <scope>NUCLEOTIDE SEQUENCE</scope>
    <source>
        <strain evidence="2">Fred_18-Q3-R57-64_BAT3C.431</strain>
    </source>
</reference>
<feature type="domain" description="YbaK/aminoacyl-tRNA synthetase-associated" evidence="1">
    <location>
        <begin position="34"/>
        <end position="136"/>
    </location>
</feature>
<accession>A0A7T9DJC3</accession>
<gene>
    <name evidence="2" type="ORF">IPJ89_04490</name>
</gene>
<protein>
    <submittedName>
        <fullName evidence="2">YbaK/EbsC family protein</fullName>
    </submittedName>
</protein>
<evidence type="ECO:0000313" key="2">
    <source>
        <dbReference type="EMBL" id="QQR92387.1"/>
    </source>
</evidence>
<dbReference type="Proteomes" id="UP000596004">
    <property type="component" value="Chromosome"/>
</dbReference>
<dbReference type="SUPFAM" id="SSF55826">
    <property type="entry name" value="YbaK/ProRS associated domain"/>
    <property type="match status" value="1"/>
</dbReference>
<dbReference type="CDD" id="cd04332">
    <property type="entry name" value="YbaK_like"/>
    <property type="match status" value="1"/>
</dbReference>
<evidence type="ECO:0000259" key="1">
    <source>
        <dbReference type="Pfam" id="PF04073"/>
    </source>
</evidence>
<dbReference type="InterPro" id="IPR007214">
    <property type="entry name" value="YbaK/aa-tRNA-synth-assoc-dom"/>
</dbReference>